<accession>A0A542CSW7</accession>
<gene>
    <name evidence="3" type="ORF">FB471_6067</name>
</gene>
<dbReference type="InterPro" id="IPR027479">
    <property type="entry name" value="S-Me-THD_N_sf"/>
</dbReference>
<feature type="domain" description="S-Me-THD N-terminal" evidence="1">
    <location>
        <begin position="8"/>
        <end position="164"/>
    </location>
</feature>
<organism evidence="3 4">
    <name type="scientific">Amycolatopsis cihanbeyliensis</name>
    <dbReference type="NCBI Taxonomy" id="1128664"/>
    <lineage>
        <taxon>Bacteria</taxon>
        <taxon>Bacillati</taxon>
        <taxon>Actinomycetota</taxon>
        <taxon>Actinomycetes</taxon>
        <taxon>Pseudonocardiales</taxon>
        <taxon>Pseudonocardiaceae</taxon>
        <taxon>Amycolatopsis</taxon>
    </lineage>
</organism>
<comment type="caution">
    <text evidence="3">The sequence shown here is derived from an EMBL/GenBank/DDBJ whole genome shotgun (WGS) entry which is preliminary data.</text>
</comment>
<dbReference type="InterPro" id="IPR010318">
    <property type="entry name" value="S-Me-THD_N"/>
</dbReference>
<dbReference type="OrthoDB" id="3170437at2"/>
<dbReference type="Gene3D" id="2.40.390.10">
    <property type="entry name" value="CV3147-like"/>
    <property type="match status" value="1"/>
</dbReference>
<proteinExistence type="predicted"/>
<dbReference type="InterPro" id="IPR024071">
    <property type="entry name" value="S-Me-THD_C_sf"/>
</dbReference>
<evidence type="ECO:0000313" key="3">
    <source>
        <dbReference type="EMBL" id="TQI93921.1"/>
    </source>
</evidence>
<name>A0A542CSW7_AMYCI</name>
<evidence type="ECO:0008006" key="5">
    <source>
        <dbReference type="Google" id="ProtNLM"/>
    </source>
</evidence>
<dbReference type="SUPFAM" id="SSF160991">
    <property type="entry name" value="CV3147-like"/>
    <property type="match status" value="1"/>
</dbReference>
<evidence type="ECO:0000259" key="1">
    <source>
        <dbReference type="Pfam" id="PF06032"/>
    </source>
</evidence>
<dbReference type="EMBL" id="VFML01000002">
    <property type="protein sequence ID" value="TQI93921.1"/>
    <property type="molecule type" value="Genomic_DNA"/>
</dbReference>
<protein>
    <recommendedName>
        <fullName evidence="5">DUF917 family protein</fullName>
    </recommendedName>
</protein>
<dbReference type="InterPro" id="IPR048350">
    <property type="entry name" value="S-Me-THD-like_C"/>
</dbReference>
<dbReference type="AlphaFoldDB" id="A0A542CSW7"/>
<dbReference type="Proteomes" id="UP000320876">
    <property type="component" value="Unassembled WGS sequence"/>
</dbReference>
<reference evidence="3 4" key="1">
    <citation type="submission" date="2019-06" db="EMBL/GenBank/DDBJ databases">
        <title>Sequencing the genomes of 1000 actinobacteria strains.</title>
        <authorList>
            <person name="Klenk H.-P."/>
        </authorList>
    </citation>
    <scope>NUCLEOTIDE SEQUENCE [LARGE SCALE GENOMIC DNA]</scope>
    <source>
        <strain evidence="3 4">DSM 45679</strain>
    </source>
</reference>
<dbReference type="Pfam" id="PF20906">
    <property type="entry name" value="S-Me-THD_C"/>
    <property type="match status" value="1"/>
</dbReference>
<dbReference type="RefSeq" id="WP_142003107.1">
    <property type="nucleotide sequence ID" value="NZ_VFML01000002.1"/>
</dbReference>
<evidence type="ECO:0000259" key="2">
    <source>
        <dbReference type="Pfam" id="PF20906"/>
    </source>
</evidence>
<evidence type="ECO:0000313" key="4">
    <source>
        <dbReference type="Proteomes" id="UP000320876"/>
    </source>
</evidence>
<sequence>MNTLSAEDLPAYVAGARLLVSSASDTGMDALVDWVDELLRRNGPVPLLGLDEVDGETLTAAIGILGSPAATAELPPVGDEPEAIVRALEDRLGEKLGAVMPLNAALVNALFPVAAAASLGLPLLDCDGMGRIFPLIHQTSYALAGIPLTPLTAASAIGDRITMDAAPVRAERLMRAAMNSAGGWMLCAMHSCRVAELRAGAIRGSVSRLVRVGELLRTAADHGAVLAGLKRTLRARRLGSGRVVELGHGTRPAEAGYPATPTSVVVHETHSSGRLIRLEAQNELLLAVIDGAVAAAVPDVLCLLDRQEVRIIGLERVAIGDHVDVLVVPAAPVWHSAEGLALAGPRAFGFPVQHPGRKPTS</sequence>
<keyword evidence="4" id="KW-1185">Reference proteome</keyword>
<dbReference type="Gene3D" id="3.40.1610.10">
    <property type="entry name" value="CV3147-like domain"/>
    <property type="match status" value="1"/>
</dbReference>
<dbReference type="Pfam" id="PF06032">
    <property type="entry name" value="S-Me-THD_N"/>
    <property type="match status" value="1"/>
</dbReference>
<feature type="domain" description="S-Me-THD-like C-terminal" evidence="2">
    <location>
        <begin position="168"/>
        <end position="353"/>
    </location>
</feature>